<reference evidence="2" key="1">
    <citation type="submission" date="2023-03" db="EMBL/GenBank/DDBJ databases">
        <title>Massive genome expansion in bonnet fungi (Mycena s.s.) driven by repeated elements and novel gene families across ecological guilds.</title>
        <authorList>
            <consortium name="Lawrence Berkeley National Laboratory"/>
            <person name="Harder C.B."/>
            <person name="Miyauchi S."/>
            <person name="Viragh M."/>
            <person name="Kuo A."/>
            <person name="Thoen E."/>
            <person name="Andreopoulos B."/>
            <person name="Lu D."/>
            <person name="Skrede I."/>
            <person name="Drula E."/>
            <person name="Henrissat B."/>
            <person name="Morin E."/>
            <person name="Kohler A."/>
            <person name="Barry K."/>
            <person name="LaButti K."/>
            <person name="Morin E."/>
            <person name="Salamov A."/>
            <person name="Lipzen A."/>
            <person name="Mereny Z."/>
            <person name="Hegedus B."/>
            <person name="Baldrian P."/>
            <person name="Stursova M."/>
            <person name="Weitz H."/>
            <person name="Taylor A."/>
            <person name="Grigoriev I.V."/>
            <person name="Nagy L.G."/>
            <person name="Martin F."/>
            <person name="Kauserud H."/>
        </authorList>
    </citation>
    <scope>NUCLEOTIDE SEQUENCE</scope>
    <source>
        <strain evidence="2">CBHHK067</strain>
    </source>
</reference>
<organism evidence="2 3">
    <name type="scientific">Mycena rosella</name>
    <name type="common">Pink bonnet</name>
    <name type="synonym">Agaricus rosellus</name>
    <dbReference type="NCBI Taxonomy" id="1033263"/>
    <lineage>
        <taxon>Eukaryota</taxon>
        <taxon>Fungi</taxon>
        <taxon>Dikarya</taxon>
        <taxon>Basidiomycota</taxon>
        <taxon>Agaricomycotina</taxon>
        <taxon>Agaricomycetes</taxon>
        <taxon>Agaricomycetidae</taxon>
        <taxon>Agaricales</taxon>
        <taxon>Marasmiineae</taxon>
        <taxon>Mycenaceae</taxon>
        <taxon>Mycena</taxon>
    </lineage>
</organism>
<protein>
    <submittedName>
        <fullName evidence="2">Uncharacterized protein</fullName>
    </submittedName>
</protein>
<evidence type="ECO:0000256" key="1">
    <source>
        <dbReference type="SAM" id="MobiDB-lite"/>
    </source>
</evidence>
<gene>
    <name evidence="2" type="ORF">B0H17DRAFT_478542</name>
</gene>
<dbReference type="AlphaFoldDB" id="A0AAD7C668"/>
<name>A0AAD7C668_MYCRO</name>
<dbReference type="EMBL" id="JARKIE010000436">
    <property type="protein sequence ID" value="KAJ7640120.1"/>
    <property type="molecule type" value="Genomic_DNA"/>
</dbReference>
<comment type="caution">
    <text evidence="2">The sequence shown here is derived from an EMBL/GenBank/DDBJ whole genome shotgun (WGS) entry which is preliminary data.</text>
</comment>
<evidence type="ECO:0000313" key="2">
    <source>
        <dbReference type="EMBL" id="KAJ7640120.1"/>
    </source>
</evidence>
<feature type="compositionally biased region" description="Acidic residues" evidence="1">
    <location>
        <begin position="64"/>
        <end position="77"/>
    </location>
</feature>
<dbReference type="Proteomes" id="UP001221757">
    <property type="component" value="Unassembled WGS sequence"/>
</dbReference>
<keyword evidence="3" id="KW-1185">Reference proteome</keyword>
<evidence type="ECO:0000313" key="3">
    <source>
        <dbReference type="Proteomes" id="UP001221757"/>
    </source>
</evidence>
<accession>A0AAD7C668</accession>
<feature type="region of interest" description="Disordered" evidence="1">
    <location>
        <begin position="64"/>
        <end position="86"/>
    </location>
</feature>
<proteinExistence type="predicted"/>
<sequence length="380" mass="42598">MRPFTDKWVKPASKTHLKQWAQCPAPPEFPPASAFDANPEQVATWLARHKRHLGSSFDKLVVEEEDADDDGGDDDEVQSLSDLSLTESVSEAQDIAEEIEVGASLLSFDPATPTATPLATPPRKFRLRQTNKLPLPMASLNVGASRSSPISSYVSRTPAKGRSHATARKYLCAFLLSEKEMRCVASQRSAQLQCAHLLPQSASLTVRSRVAFAIGGRFSANTRINYLILAPDHHFNLDDLDCVFIYAIEQHVLNAIECYLQGLYERDGGSPFAKSKVKVVDFWSELRLHHPILSDGHHYQVRYTTMNHWDSEHPICITRTYSTNKKIPMSPFAEPELPPTSTFANPLFIMVNAIQHLEAGFPDLTWETWRNMLDVQAWAD</sequence>